<keyword evidence="1" id="KW-0812">Transmembrane</keyword>
<keyword evidence="1" id="KW-1133">Transmembrane helix</keyword>
<evidence type="ECO:0000256" key="1">
    <source>
        <dbReference type="SAM" id="Phobius"/>
    </source>
</evidence>
<sequence length="197" mass="21779">MWPWEHALFAYVCYSLYLRGRYRSRPADWPVVALAVGSAFPDLVDKPLAWQFGFFESGYAVAHSVFVAVPASLVLVAVARRYRRERIGIAFATGHLLHLVGDVLPASLSSQTLYLTPVLWPIAPSRVIVDRGSFADGVRSLLTEYVAQLLTLDLTAVIALQIGSVIVGLVLWFADGLPGLMLVRSTVGRTMKYRRSD</sequence>
<dbReference type="EMBL" id="JBHUDP010000003">
    <property type="protein sequence ID" value="MFD1686138.1"/>
    <property type="molecule type" value="Genomic_DNA"/>
</dbReference>
<dbReference type="InterPro" id="IPR007404">
    <property type="entry name" value="YdjM-like"/>
</dbReference>
<dbReference type="Proteomes" id="UP001597092">
    <property type="component" value="Unassembled WGS sequence"/>
</dbReference>
<dbReference type="AlphaFoldDB" id="A0ABD6DVQ6"/>
<proteinExistence type="predicted"/>
<evidence type="ECO:0000313" key="3">
    <source>
        <dbReference type="Proteomes" id="UP001597092"/>
    </source>
</evidence>
<reference evidence="2 3" key="1">
    <citation type="journal article" date="2019" name="Int. J. Syst. Evol. Microbiol.">
        <title>The Global Catalogue of Microorganisms (GCM) 10K type strain sequencing project: providing services to taxonomists for standard genome sequencing and annotation.</title>
        <authorList>
            <consortium name="The Broad Institute Genomics Platform"/>
            <consortium name="The Broad Institute Genome Sequencing Center for Infectious Disease"/>
            <person name="Wu L."/>
            <person name="Ma J."/>
        </authorList>
    </citation>
    <scope>NUCLEOTIDE SEQUENCE [LARGE SCALE GENOMIC DNA]</scope>
    <source>
        <strain evidence="2 3">CGMCC 1.10387</strain>
    </source>
</reference>
<keyword evidence="3" id="KW-1185">Reference proteome</keyword>
<evidence type="ECO:0000313" key="2">
    <source>
        <dbReference type="EMBL" id="MFD1686138.1"/>
    </source>
</evidence>
<name>A0ABD6DVQ6_9EURY</name>
<accession>A0ABD6DVQ6</accession>
<feature type="transmembrane region" description="Helical" evidence="1">
    <location>
        <begin position="60"/>
        <end position="79"/>
    </location>
</feature>
<keyword evidence="2" id="KW-0378">Hydrolase</keyword>
<organism evidence="2 3">
    <name type="scientific">Halobellus litoreus</name>
    <dbReference type="NCBI Taxonomy" id="755310"/>
    <lineage>
        <taxon>Archaea</taxon>
        <taxon>Methanobacteriati</taxon>
        <taxon>Methanobacteriota</taxon>
        <taxon>Stenosarchaea group</taxon>
        <taxon>Halobacteria</taxon>
        <taxon>Halobacteriales</taxon>
        <taxon>Haloferacaceae</taxon>
        <taxon>Halobellus</taxon>
    </lineage>
</organism>
<keyword evidence="1" id="KW-0472">Membrane</keyword>
<dbReference type="Pfam" id="PF04307">
    <property type="entry name" value="YdjM"/>
    <property type="match status" value="1"/>
</dbReference>
<comment type="caution">
    <text evidence="2">The sequence shown here is derived from an EMBL/GenBank/DDBJ whole genome shotgun (WGS) entry which is preliminary data.</text>
</comment>
<dbReference type="RefSeq" id="WP_256308765.1">
    <property type="nucleotide sequence ID" value="NZ_JANHAW010000003.1"/>
</dbReference>
<dbReference type="GO" id="GO:0016787">
    <property type="term" value="F:hydrolase activity"/>
    <property type="evidence" value="ECO:0007669"/>
    <property type="project" value="UniProtKB-KW"/>
</dbReference>
<gene>
    <name evidence="2" type="ORF">ACFSAS_10995</name>
</gene>
<feature type="transmembrane region" description="Helical" evidence="1">
    <location>
        <begin position="149"/>
        <end position="174"/>
    </location>
</feature>
<protein>
    <submittedName>
        <fullName evidence="2">Metal-dependent hydrolase</fullName>
    </submittedName>
</protein>